<keyword evidence="2" id="KW-1133">Transmembrane helix</keyword>
<dbReference type="Proteomes" id="UP000419743">
    <property type="component" value="Unassembled WGS sequence"/>
</dbReference>
<feature type="compositionally biased region" description="Acidic residues" evidence="1">
    <location>
        <begin position="126"/>
        <end position="140"/>
    </location>
</feature>
<dbReference type="Pfam" id="PF14012">
    <property type="entry name" value="DUF4229"/>
    <property type="match status" value="1"/>
</dbReference>
<feature type="region of interest" description="Disordered" evidence="1">
    <location>
        <begin position="87"/>
        <end position="171"/>
    </location>
</feature>
<name>A0A7M4DKT4_9MICO</name>
<feature type="transmembrane region" description="Helical" evidence="2">
    <location>
        <begin position="45"/>
        <end position="63"/>
    </location>
</feature>
<evidence type="ECO:0000313" key="4">
    <source>
        <dbReference type="Proteomes" id="UP000419743"/>
    </source>
</evidence>
<protein>
    <recommendedName>
        <fullName evidence="5">DUF4229 domain-containing protein</fullName>
    </recommendedName>
</protein>
<accession>A0A7M4DKT4</accession>
<comment type="caution">
    <text evidence="3">The sequence shown here is derived from an EMBL/GenBank/DDBJ whole genome shotgun (WGS) entry which is preliminary data.</text>
</comment>
<sequence>MARTSRNLIPRAYAESMALLIYSVLRIVLVVGAGAVLYLLGLRSWLLVLGAVLLGAGLSYVLLEVPRRRAAESMAARRADGDRFSKALAEEAADEDAEADSIAGADLAEPRPAGAERTPSGGEQEGAAEDEPERELEEAGVLEHDDQVAPGGTTEDPAREDHHHRSQQQEK</sequence>
<keyword evidence="2" id="KW-0812">Transmembrane</keyword>
<evidence type="ECO:0000256" key="2">
    <source>
        <dbReference type="SAM" id="Phobius"/>
    </source>
</evidence>
<dbReference type="InterPro" id="IPR025323">
    <property type="entry name" value="DUF4229"/>
</dbReference>
<evidence type="ECO:0000256" key="1">
    <source>
        <dbReference type="SAM" id="MobiDB-lite"/>
    </source>
</evidence>
<reference evidence="3 4" key="1">
    <citation type="submission" date="2019-11" db="EMBL/GenBank/DDBJ databases">
        <authorList>
            <person name="Criscuolo A."/>
        </authorList>
    </citation>
    <scope>NUCLEOTIDE SEQUENCE [LARGE SCALE GENOMIC DNA]</scope>
    <source>
        <strain evidence="3">CIP111667</strain>
    </source>
</reference>
<evidence type="ECO:0000313" key="3">
    <source>
        <dbReference type="EMBL" id="VZO37805.1"/>
    </source>
</evidence>
<feature type="transmembrane region" description="Helical" evidence="2">
    <location>
        <begin position="12"/>
        <end position="39"/>
    </location>
</feature>
<organism evidence="3 4">
    <name type="scientific">Occultella aeris</name>
    <dbReference type="NCBI Taxonomy" id="2761496"/>
    <lineage>
        <taxon>Bacteria</taxon>
        <taxon>Bacillati</taxon>
        <taxon>Actinomycetota</taxon>
        <taxon>Actinomycetes</taxon>
        <taxon>Micrococcales</taxon>
        <taxon>Ruaniaceae</taxon>
        <taxon>Occultella</taxon>
    </lineage>
</organism>
<dbReference type="AlphaFoldDB" id="A0A7M4DKT4"/>
<feature type="compositionally biased region" description="Basic and acidic residues" evidence="1">
    <location>
        <begin position="156"/>
        <end position="171"/>
    </location>
</feature>
<keyword evidence="2" id="KW-0472">Membrane</keyword>
<evidence type="ECO:0008006" key="5">
    <source>
        <dbReference type="Google" id="ProtNLM"/>
    </source>
</evidence>
<proteinExistence type="predicted"/>
<dbReference type="EMBL" id="CACRYJ010000039">
    <property type="protein sequence ID" value="VZO37805.1"/>
    <property type="molecule type" value="Genomic_DNA"/>
</dbReference>
<gene>
    <name evidence="3" type="ORF">HALOF300_02749</name>
</gene>
<keyword evidence="4" id="KW-1185">Reference proteome</keyword>